<organism evidence="7 8">
    <name type="scientific">Rhododendron simsii</name>
    <name type="common">Sims's rhododendron</name>
    <dbReference type="NCBI Taxonomy" id="118357"/>
    <lineage>
        <taxon>Eukaryota</taxon>
        <taxon>Viridiplantae</taxon>
        <taxon>Streptophyta</taxon>
        <taxon>Embryophyta</taxon>
        <taxon>Tracheophyta</taxon>
        <taxon>Spermatophyta</taxon>
        <taxon>Magnoliopsida</taxon>
        <taxon>eudicotyledons</taxon>
        <taxon>Gunneridae</taxon>
        <taxon>Pentapetalae</taxon>
        <taxon>asterids</taxon>
        <taxon>Ericales</taxon>
        <taxon>Ericaceae</taxon>
        <taxon>Ericoideae</taxon>
        <taxon>Rhodoreae</taxon>
        <taxon>Rhododendron</taxon>
    </lineage>
</organism>
<dbReference type="PANTHER" id="PTHR20961:SF108">
    <property type="entry name" value="GLYCOSYLTRANSFERASE"/>
    <property type="match status" value="1"/>
</dbReference>
<keyword evidence="4" id="KW-0325">Glycoprotein</keyword>
<feature type="domain" description="Glycosyltransferase 61 catalytic" evidence="6">
    <location>
        <begin position="204"/>
        <end position="364"/>
    </location>
</feature>
<name>A0A834GV23_RHOSS</name>
<keyword evidence="5" id="KW-1133">Transmembrane helix</keyword>
<dbReference type="Pfam" id="PF04577">
    <property type="entry name" value="Glyco_transf_61"/>
    <property type="match status" value="1"/>
</dbReference>
<evidence type="ECO:0000313" key="7">
    <source>
        <dbReference type="EMBL" id="KAF7140765.1"/>
    </source>
</evidence>
<gene>
    <name evidence="7" type="ORF">RHSIM_Rhsim06G0221500</name>
</gene>
<dbReference type="AlphaFoldDB" id="A0A834GV23"/>
<evidence type="ECO:0000256" key="5">
    <source>
        <dbReference type="SAM" id="Phobius"/>
    </source>
</evidence>
<evidence type="ECO:0000256" key="1">
    <source>
        <dbReference type="ARBA" id="ARBA00004323"/>
    </source>
</evidence>
<dbReference type="OrthoDB" id="529273at2759"/>
<comment type="subcellular location">
    <subcellularLocation>
        <location evidence="1">Golgi apparatus membrane</location>
        <topology evidence="1">Single-pass type II membrane protein</topology>
    </subcellularLocation>
</comment>
<keyword evidence="8" id="KW-1185">Reference proteome</keyword>
<comment type="caution">
    <text evidence="7">The sequence shown here is derived from an EMBL/GenBank/DDBJ whole genome shotgun (WGS) entry which is preliminary data.</text>
</comment>
<evidence type="ECO:0000256" key="3">
    <source>
        <dbReference type="ARBA" id="ARBA00022679"/>
    </source>
</evidence>
<evidence type="ECO:0000313" key="8">
    <source>
        <dbReference type="Proteomes" id="UP000626092"/>
    </source>
</evidence>
<dbReference type="GO" id="GO:0000139">
    <property type="term" value="C:Golgi membrane"/>
    <property type="evidence" value="ECO:0007669"/>
    <property type="project" value="UniProtKB-SubCell"/>
</dbReference>
<dbReference type="InterPro" id="IPR049625">
    <property type="entry name" value="Glyco_transf_61_cat"/>
</dbReference>
<keyword evidence="5" id="KW-0472">Membrane</keyword>
<dbReference type="GO" id="GO:0016763">
    <property type="term" value="F:pentosyltransferase activity"/>
    <property type="evidence" value="ECO:0007669"/>
    <property type="project" value="UniProtKB-ARBA"/>
</dbReference>
<keyword evidence="5" id="KW-0812">Transmembrane</keyword>
<protein>
    <recommendedName>
        <fullName evidence="6">Glycosyltransferase 61 catalytic domain-containing protein</fullName>
    </recommendedName>
</protein>
<reference evidence="7" key="1">
    <citation type="submission" date="2019-11" db="EMBL/GenBank/DDBJ databases">
        <authorList>
            <person name="Liu Y."/>
            <person name="Hou J."/>
            <person name="Li T.-Q."/>
            <person name="Guan C.-H."/>
            <person name="Wu X."/>
            <person name="Wu H.-Z."/>
            <person name="Ling F."/>
            <person name="Zhang R."/>
            <person name="Shi X.-G."/>
            <person name="Ren J.-P."/>
            <person name="Chen E.-F."/>
            <person name="Sun J.-M."/>
        </authorList>
    </citation>
    <scope>NUCLEOTIDE SEQUENCE</scope>
    <source>
        <strain evidence="7">Adult_tree_wgs_1</strain>
        <tissue evidence="7">Leaves</tissue>
    </source>
</reference>
<accession>A0A834GV23</accession>
<dbReference type="Proteomes" id="UP000626092">
    <property type="component" value="Unassembled WGS sequence"/>
</dbReference>
<evidence type="ECO:0000256" key="4">
    <source>
        <dbReference type="ARBA" id="ARBA00023180"/>
    </source>
</evidence>
<dbReference type="EMBL" id="WJXA01000006">
    <property type="protein sequence ID" value="KAF7140765.1"/>
    <property type="molecule type" value="Genomic_DNA"/>
</dbReference>
<evidence type="ECO:0000259" key="6">
    <source>
        <dbReference type="Pfam" id="PF04577"/>
    </source>
</evidence>
<keyword evidence="3" id="KW-0808">Transferase</keyword>
<dbReference type="InterPro" id="IPR007657">
    <property type="entry name" value="Glycosyltransferase_61"/>
</dbReference>
<proteinExistence type="predicted"/>
<keyword evidence="2" id="KW-0328">Glycosyltransferase</keyword>
<sequence>MEKAPGSLVLRATPFIGLLLLCLLYTVDFGFNVTPSDQWNKLRMNWSENRIEGGTQIKDEDPLYLLLKRLVEGENQTQLEATGFACDSKIHTEVCVFSRPVRIDTLTMKVYAPFSQGMPQANHTIHPYARKDDKALMNTSVTPVQILPAGNITLAPSCQYTHNVTAVIFSSGGFAGNIFHEFNEVIIPLFLTSRHFQSRLQFILADFRPDFVAKYKRILSHLSSHEVINPASNGSVHCFPGAVVGLHFHDLLAISTTNVPEGYSMLDFKQFLRESYNIKLRDLSQTEKPVLVLVSRQGSRMFLNEDQMVTMMSELGFSVVVAKPDMMGNLDQVAEMLNPCSVLVGAHGAGLTNEVFLPEGAVLVQVVGLGLEWVSDNYFGGPGIGMGLNYLEYKIEAEESSLISIYGRDHPVIFDPSSMYSQGYEVGRALYLIEQKFNIDLARFRMTLVKALGLLGRSAPSV</sequence>
<evidence type="ECO:0000256" key="2">
    <source>
        <dbReference type="ARBA" id="ARBA00022676"/>
    </source>
</evidence>
<dbReference type="PANTHER" id="PTHR20961">
    <property type="entry name" value="GLYCOSYLTRANSFERASE"/>
    <property type="match status" value="1"/>
</dbReference>
<feature type="transmembrane region" description="Helical" evidence="5">
    <location>
        <begin position="12"/>
        <end position="34"/>
    </location>
</feature>